<keyword evidence="5" id="KW-0813">Transport</keyword>
<comment type="caution">
    <text evidence="6">The sequence shown here is derived from an EMBL/GenBank/DDBJ whole genome shotgun (WGS) entry which is preliminary data.</text>
</comment>
<dbReference type="PANTHER" id="PTHR30371:SF0">
    <property type="entry name" value="SEC-INDEPENDENT PROTEIN TRANSLOCASE PROTEIN TATC, CHLOROPLASTIC-RELATED"/>
    <property type="match status" value="1"/>
</dbReference>
<proteinExistence type="inferred from homology"/>
<dbReference type="HAMAP" id="MF_00902">
    <property type="entry name" value="TatC"/>
    <property type="match status" value="1"/>
</dbReference>
<keyword evidence="5" id="KW-1003">Cell membrane</keyword>
<comment type="subcellular location">
    <subcellularLocation>
        <location evidence="5">Cell membrane</location>
        <topology evidence="5">Multi-pass membrane protein</topology>
    </subcellularLocation>
    <subcellularLocation>
        <location evidence="1">Membrane</location>
        <topology evidence="1">Multi-pass membrane protein</topology>
    </subcellularLocation>
</comment>
<dbReference type="PRINTS" id="PR01840">
    <property type="entry name" value="TATCFAMILY"/>
</dbReference>
<evidence type="ECO:0000256" key="1">
    <source>
        <dbReference type="ARBA" id="ARBA00004141"/>
    </source>
</evidence>
<dbReference type="Pfam" id="PF00902">
    <property type="entry name" value="TatC"/>
    <property type="match status" value="1"/>
</dbReference>
<dbReference type="AlphaFoldDB" id="A0A3D8LAW3"/>
<keyword evidence="5" id="KW-0811">Translocation</keyword>
<comment type="function">
    <text evidence="5">Part of the twin-arginine translocation (Tat) system that transports large folded proteins containing a characteristic twin-arginine motif in their signal peptide across membranes.</text>
</comment>
<keyword evidence="5" id="KW-0653">Protein transport</keyword>
<reference evidence="7" key="1">
    <citation type="submission" date="2018-08" db="EMBL/GenBank/DDBJ databases">
        <authorList>
            <person name="Liu Z.-W."/>
            <person name="Du Z.-J."/>
        </authorList>
    </citation>
    <scope>NUCLEOTIDE SEQUENCE [LARGE SCALE GENOMIC DNA]</scope>
    <source>
        <strain evidence="7">H4X</strain>
    </source>
</reference>
<keyword evidence="3 5" id="KW-1133">Transmembrane helix</keyword>
<gene>
    <name evidence="5 6" type="primary">tatC</name>
    <name evidence="6" type="ORF">DXT99_15030</name>
</gene>
<organism evidence="6 7">
    <name type="scientific">Pontibacter diazotrophicus</name>
    <dbReference type="NCBI Taxonomy" id="1400979"/>
    <lineage>
        <taxon>Bacteria</taxon>
        <taxon>Pseudomonadati</taxon>
        <taxon>Bacteroidota</taxon>
        <taxon>Cytophagia</taxon>
        <taxon>Cytophagales</taxon>
        <taxon>Hymenobacteraceae</taxon>
        <taxon>Pontibacter</taxon>
    </lineage>
</organism>
<dbReference type="InterPro" id="IPR002033">
    <property type="entry name" value="TatC"/>
</dbReference>
<name>A0A3D8LAW3_9BACT</name>
<dbReference type="NCBIfam" id="TIGR00945">
    <property type="entry name" value="tatC"/>
    <property type="match status" value="1"/>
</dbReference>
<feature type="transmembrane region" description="Helical" evidence="5">
    <location>
        <begin position="102"/>
        <end position="123"/>
    </location>
</feature>
<dbReference type="GO" id="GO:0043953">
    <property type="term" value="P:protein transport by the Tat complex"/>
    <property type="evidence" value="ECO:0007669"/>
    <property type="project" value="UniProtKB-UniRule"/>
</dbReference>
<accession>A0A3D8LAW3</accession>
<dbReference type="RefSeq" id="WP_115566421.1">
    <property type="nucleotide sequence ID" value="NZ_QRGR01000015.1"/>
</dbReference>
<feature type="transmembrane region" description="Helical" evidence="5">
    <location>
        <begin position="32"/>
        <end position="53"/>
    </location>
</feature>
<comment type="caution">
    <text evidence="5">Lacks conserved residue(s) required for the propagation of feature annotation.</text>
</comment>
<dbReference type="Proteomes" id="UP000256708">
    <property type="component" value="Unassembled WGS sequence"/>
</dbReference>
<evidence type="ECO:0000313" key="7">
    <source>
        <dbReference type="Proteomes" id="UP000256708"/>
    </source>
</evidence>
<keyword evidence="7" id="KW-1185">Reference proteome</keyword>
<keyword evidence="2 5" id="KW-0812">Transmembrane</keyword>
<dbReference type="GO" id="GO:0065002">
    <property type="term" value="P:intracellular protein transmembrane transport"/>
    <property type="evidence" value="ECO:0007669"/>
    <property type="project" value="TreeGrafter"/>
</dbReference>
<comment type="subunit">
    <text evidence="5">Forms a complex with TatA.</text>
</comment>
<feature type="transmembrane region" description="Helical" evidence="5">
    <location>
        <begin position="188"/>
        <end position="214"/>
    </location>
</feature>
<sequence length="285" mass="32316">MDQPQIGEEQLGEEQPQEMSFVDHLEELRWHLIRALASILVFATIAFLAKSFVFHDIILAPSRTDFLSYRVMCDIGNYIGSDVLCVTEMGFTIQSRQMSGQFTMHLLVSVLLGLACAFPYAFWEIWRFVKPGLYPQEQKNSQGAVFFVSILFVMGLLFGYYVVSPISINFLAGYQVDPTIINEFDLSSYISTLTTLCLACAFMFEMPVIVFFLTKAGLITAETMKLYRRHAFVIILVVGAIITPPDVISQLLISMPLMLLYEVSINISKSIRKRDLKNLNENNTI</sequence>
<dbReference type="PANTHER" id="PTHR30371">
    <property type="entry name" value="SEC-INDEPENDENT PROTEIN TRANSLOCASE PROTEIN TATC"/>
    <property type="match status" value="1"/>
</dbReference>
<keyword evidence="4 5" id="KW-0472">Membrane</keyword>
<evidence type="ECO:0000256" key="3">
    <source>
        <dbReference type="ARBA" id="ARBA00022989"/>
    </source>
</evidence>
<evidence type="ECO:0000256" key="5">
    <source>
        <dbReference type="HAMAP-Rule" id="MF_00902"/>
    </source>
</evidence>
<feature type="transmembrane region" description="Helical" evidence="5">
    <location>
        <begin position="144"/>
        <end position="168"/>
    </location>
</feature>
<comment type="similarity">
    <text evidence="5">Belongs to the TatC family.</text>
</comment>
<dbReference type="OrthoDB" id="9777044at2"/>
<evidence type="ECO:0000256" key="4">
    <source>
        <dbReference type="ARBA" id="ARBA00023136"/>
    </source>
</evidence>
<evidence type="ECO:0000313" key="6">
    <source>
        <dbReference type="EMBL" id="RDV14464.1"/>
    </source>
</evidence>
<protein>
    <recommendedName>
        <fullName evidence="5">Sec-independent protein translocase protein TatC</fullName>
    </recommendedName>
</protein>
<evidence type="ECO:0000256" key="2">
    <source>
        <dbReference type="ARBA" id="ARBA00022692"/>
    </source>
</evidence>
<dbReference type="GO" id="GO:0009977">
    <property type="term" value="F:proton motive force dependent protein transmembrane transporter activity"/>
    <property type="evidence" value="ECO:0007669"/>
    <property type="project" value="TreeGrafter"/>
</dbReference>
<dbReference type="EMBL" id="QRGR01000015">
    <property type="protein sequence ID" value="RDV14464.1"/>
    <property type="molecule type" value="Genomic_DNA"/>
</dbReference>
<dbReference type="GO" id="GO:0033281">
    <property type="term" value="C:TAT protein transport complex"/>
    <property type="evidence" value="ECO:0007669"/>
    <property type="project" value="UniProtKB-UniRule"/>
</dbReference>